<accession>A0A0K0F8L8</accession>
<evidence type="ECO:0000313" key="2">
    <source>
        <dbReference type="WBParaSite" id="SVE_0516700.1"/>
    </source>
</evidence>
<evidence type="ECO:0000313" key="1">
    <source>
        <dbReference type="Proteomes" id="UP000035680"/>
    </source>
</evidence>
<keyword evidence="1" id="KW-1185">Reference proteome</keyword>
<dbReference type="Proteomes" id="UP000035680">
    <property type="component" value="Unassembled WGS sequence"/>
</dbReference>
<dbReference type="AlphaFoldDB" id="A0A0K0F8L8"/>
<protein>
    <submittedName>
        <fullName evidence="2">Type II-A CRISPR-associated protein Csn2</fullName>
    </submittedName>
</protein>
<reference evidence="2" key="2">
    <citation type="submission" date="2015-08" db="UniProtKB">
        <authorList>
            <consortium name="WormBaseParasite"/>
        </authorList>
    </citation>
    <scope>IDENTIFICATION</scope>
</reference>
<organism evidence="1 2">
    <name type="scientific">Strongyloides venezuelensis</name>
    <name type="common">Threadworm</name>
    <dbReference type="NCBI Taxonomy" id="75913"/>
    <lineage>
        <taxon>Eukaryota</taxon>
        <taxon>Metazoa</taxon>
        <taxon>Ecdysozoa</taxon>
        <taxon>Nematoda</taxon>
        <taxon>Chromadorea</taxon>
        <taxon>Rhabditida</taxon>
        <taxon>Tylenchina</taxon>
        <taxon>Panagrolaimomorpha</taxon>
        <taxon>Strongyloidoidea</taxon>
        <taxon>Strongyloididae</taxon>
        <taxon>Strongyloides</taxon>
    </lineage>
</organism>
<dbReference type="WBParaSite" id="SVE_0516700.1">
    <property type="protein sequence ID" value="SVE_0516700.1"/>
    <property type="gene ID" value="SVE_0516700"/>
</dbReference>
<sequence length="183" mass="21011">MLLTGDQDLIDSTIIEESLRLSKYRKKTLWIRSNILEMIPNYDISNISAKELSQVKIKYVQSGMTITKLILDFCSTIQNQLEFEFYQLLIDLKEWSSSAEECELTGMLAILSDTALYILSKRDESLDLISTENLDAQSSFPITVFLSPEMKKSNIYMATQFSSNIKTIDNNKNIVDSDIDNYF</sequence>
<reference evidence="1" key="1">
    <citation type="submission" date="2014-07" db="EMBL/GenBank/DDBJ databases">
        <authorList>
            <person name="Martin A.A"/>
            <person name="De Silva N."/>
        </authorList>
    </citation>
    <scope>NUCLEOTIDE SEQUENCE</scope>
</reference>
<name>A0A0K0F8L8_STRVS</name>
<proteinExistence type="predicted"/>